<name>A0A1I8A0C1_9BILA</name>
<dbReference type="WBParaSite" id="L893_g3170.t1">
    <property type="protein sequence ID" value="L893_g3170.t1"/>
    <property type="gene ID" value="L893_g3170"/>
</dbReference>
<proteinExistence type="predicted"/>
<dbReference type="Proteomes" id="UP000095287">
    <property type="component" value="Unplaced"/>
</dbReference>
<protein>
    <submittedName>
        <fullName evidence="2">Secreted protein</fullName>
    </submittedName>
</protein>
<organism evidence="1 2">
    <name type="scientific">Steinernema glaseri</name>
    <dbReference type="NCBI Taxonomy" id="37863"/>
    <lineage>
        <taxon>Eukaryota</taxon>
        <taxon>Metazoa</taxon>
        <taxon>Ecdysozoa</taxon>
        <taxon>Nematoda</taxon>
        <taxon>Chromadorea</taxon>
        <taxon>Rhabditida</taxon>
        <taxon>Tylenchina</taxon>
        <taxon>Panagrolaimomorpha</taxon>
        <taxon>Strongyloidoidea</taxon>
        <taxon>Steinernematidae</taxon>
        <taxon>Steinernema</taxon>
    </lineage>
</organism>
<accession>A0A1I8A0C1</accession>
<keyword evidence="1" id="KW-1185">Reference proteome</keyword>
<evidence type="ECO:0000313" key="2">
    <source>
        <dbReference type="WBParaSite" id="L893_g3170.t1"/>
    </source>
</evidence>
<dbReference type="AlphaFoldDB" id="A0A1I8A0C1"/>
<sequence length="137" mass="15997">MKLSMSARAFPRLVRPPLMRLNMATFFDGLLSFLYFRISLGVHGSACGHLVQAIRKTCSMPLVYLRQVEMTNTSIRVEFTRAPHDSIRIHWKADLKWSPMLTNYEIFITVFHQRSLAVIRRFRRYFGAYCDSTTDSD</sequence>
<evidence type="ECO:0000313" key="1">
    <source>
        <dbReference type="Proteomes" id="UP000095287"/>
    </source>
</evidence>
<reference evidence="2" key="1">
    <citation type="submission" date="2016-11" db="UniProtKB">
        <authorList>
            <consortium name="WormBaseParasite"/>
        </authorList>
    </citation>
    <scope>IDENTIFICATION</scope>
</reference>